<feature type="transmembrane region" description="Helical" evidence="7">
    <location>
        <begin position="150"/>
        <end position="167"/>
    </location>
</feature>
<dbReference type="EMBL" id="JAUSTQ010000004">
    <property type="protein sequence ID" value="MDQ0159320.1"/>
    <property type="molecule type" value="Genomic_DNA"/>
</dbReference>
<dbReference type="Pfam" id="PF03458">
    <property type="entry name" value="Gly_transporter"/>
    <property type="match status" value="2"/>
</dbReference>
<proteinExistence type="inferred from homology"/>
<dbReference type="Proteomes" id="UP001224359">
    <property type="component" value="Unassembled WGS sequence"/>
</dbReference>
<evidence type="ECO:0000313" key="9">
    <source>
        <dbReference type="EMBL" id="MDQ0159320.1"/>
    </source>
</evidence>
<sequence length="211" mass="23291">MTWEILNVIGTMAFAISGAIVALEERYDLFGVYLLGFTTAFGGGLIRHVVLGLPVSEVWNQSMLFLIAFITLTLLFFIPFHWFLTGWAKWGAFFDSIGLSSFAVQGALFAVAAGYPLPAVIVGSVLTGTGGGMVRDVLAGRKPLVLHKEIYAMWAVLGAIVIGIGLADEMMEYMILLSLIITLRMLSVIYDWRLPSRSDWLNFLRRFGRSS</sequence>
<accession>A0ABT9VEN4</accession>
<dbReference type="PANTHER" id="PTHR30506">
    <property type="entry name" value="INNER MEMBRANE PROTEIN"/>
    <property type="match status" value="1"/>
</dbReference>
<organism evidence="9 10">
    <name type="scientific">Alkalibacillus salilacus</name>
    <dbReference type="NCBI Taxonomy" id="284582"/>
    <lineage>
        <taxon>Bacteria</taxon>
        <taxon>Bacillati</taxon>
        <taxon>Bacillota</taxon>
        <taxon>Bacilli</taxon>
        <taxon>Bacillales</taxon>
        <taxon>Bacillaceae</taxon>
        <taxon>Alkalibacillus</taxon>
    </lineage>
</organism>
<evidence type="ECO:0000256" key="2">
    <source>
        <dbReference type="ARBA" id="ARBA00008193"/>
    </source>
</evidence>
<comment type="subcellular location">
    <subcellularLocation>
        <location evidence="1">Cell membrane</location>
        <topology evidence="1">Multi-pass membrane protein</topology>
    </subcellularLocation>
</comment>
<reference evidence="9 10" key="1">
    <citation type="submission" date="2023-07" db="EMBL/GenBank/DDBJ databases">
        <title>Genomic Encyclopedia of Type Strains, Phase IV (KMG-IV): sequencing the most valuable type-strain genomes for metagenomic binning, comparative biology and taxonomic classification.</title>
        <authorList>
            <person name="Goeker M."/>
        </authorList>
    </citation>
    <scope>NUCLEOTIDE SEQUENCE [LARGE SCALE GENOMIC DNA]</scope>
    <source>
        <strain evidence="9 10">DSM 16460</strain>
    </source>
</reference>
<evidence type="ECO:0000313" key="10">
    <source>
        <dbReference type="Proteomes" id="UP001224359"/>
    </source>
</evidence>
<keyword evidence="6 7" id="KW-0472">Membrane</keyword>
<feature type="transmembrane region" description="Helical" evidence="7">
    <location>
        <begin position="30"/>
        <end position="50"/>
    </location>
</feature>
<dbReference type="PANTHER" id="PTHR30506:SF3">
    <property type="entry name" value="UPF0126 INNER MEMBRANE PROTEIN YADS-RELATED"/>
    <property type="match status" value="1"/>
</dbReference>
<keyword evidence="10" id="KW-1185">Reference proteome</keyword>
<evidence type="ECO:0000256" key="6">
    <source>
        <dbReference type="ARBA" id="ARBA00023136"/>
    </source>
</evidence>
<evidence type="ECO:0000256" key="5">
    <source>
        <dbReference type="ARBA" id="ARBA00022989"/>
    </source>
</evidence>
<feature type="transmembrane region" description="Helical" evidence="7">
    <location>
        <begin position="91"/>
        <end position="113"/>
    </location>
</feature>
<keyword evidence="4 7" id="KW-0812">Transmembrane</keyword>
<evidence type="ECO:0000256" key="7">
    <source>
        <dbReference type="SAM" id="Phobius"/>
    </source>
</evidence>
<feature type="transmembrane region" description="Helical" evidence="7">
    <location>
        <begin position="6"/>
        <end position="23"/>
    </location>
</feature>
<evidence type="ECO:0000256" key="4">
    <source>
        <dbReference type="ARBA" id="ARBA00022692"/>
    </source>
</evidence>
<feature type="domain" description="Glycine transporter" evidence="8">
    <location>
        <begin position="93"/>
        <end position="162"/>
    </location>
</feature>
<keyword evidence="3" id="KW-1003">Cell membrane</keyword>
<comment type="caution">
    <text evidence="9">The sequence shown here is derived from an EMBL/GenBank/DDBJ whole genome shotgun (WGS) entry which is preliminary data.</text>
</comment>
<comment type="similarity">
    <text evidence="2">Belongs to the UPF0126 family.</text>
</comment>
<evidence type="ECO:0000259" key="8">
    <source>
        <dbReference type="Pfam" id="PF03458"/>
    </source>
</evidence>
<gene>
    <name evidence="9" type="ORF">J2S77_001284</name>
</gene>
<evidence type="ECO:0000256" key="1">
    <source>
        <dbReference type="ARBA" id="ARBA00004651"/>
    </source>
</evidence>
<protein>
    <submittedName>
        <fullName evidence="9">Membrane protein YeiH</fullName>
    </submittedName>
</protein>
<dbReference type="InterPro" id="IPR005115">
    <property type="entry name" value="Gly_transporter"/>
</dbReference>
<feature type="transmembrane region" description="Helical" evidence="7">
    <location>
        <begin position="173"/>
        <end position="192"/>
    </location>
</feature>
<feature type="domain" description="Glycine transporter" evidence="8">
    <location>
        <begin position="5"/>
        <end position="77"/>
    </location>
</feature>
<feature type="transmembrane region" description="Helical" evidence="7">
    <location>
        <begin position="62"/>
        <end position="84"/>
    </location>
</feature>
<evidence type="ECO:0000256" key="3">
    <source>
        <dbReference type="ARBA" id="ARBA00022475"/>
    </source>
</evidence>
<dbReference type="RefSeq" id="WP_306975708.1">
    <property type="nucleotide sequence ID" value="NZ_JAUSTQ010000004.1"/>
</dbReference>
<keyword evidence="5 7" id="KW-1133">Transmembrane helix</keyword>
<name>A0ABT9VEN4_9BACI</name>